<dbReference type="EMBL" id="JADQDP010000002">
    <property type="protein sequence ID" value="MBF9141449.1"/>
    <property type="molecule type" value="Genomic_DNA"/>
</dbReference>
<keyword evidence="2" id="KW-1185">Reference proteome</keyword>
<proteinExistence type="predicted"/>
<comment type="caution">
    <text evidence="1">The sequence shown here is derived from an EMBL/GenBank/DDBJ whole genome shotgun (WGS) entry which is preliminary data.</text>
</comment>
<gene>
    <name evidence="1" type="ORF">I2I01_07370</name>
</gene>
<protein>
    <submittedName>
        <fullName evidence="1">Uncharacterized protein</fullName>
    </submittedName>
</protein>
<evidence type="ECO:0000313" key="2">
    <source>
        <dbReference type="Proteomes" id="UP000645610"/>
    </source>
</evidence>
<sequence length="104" mass="10849">MPAPAVLLLRVAAAWPLPGLGMLVLPEKPAPALAVYPLHTALPVEAALPDGGRHPAVATVEELTRSDAPAPERGLLLDLEADRLPVGTEIWLVEASADPYAGLH</sequence>
<organism evidence="1 2">
    <name type="scientific">Hymenobacter properus</name>
    <dbReference type="NCBI Taxonomy" id="2791026"/>
    <lineage>
        <taxon>Bacteria</taxon>
        <taxon>Pseudomonadati</taxon>
        <taxon>Bacteroidota</taxon>
        <taxon>Cytophagia</taxon>
        <taxon>Cytophagales</taxon>
        <taxon>Hymenobacteraceae</taxon>
        <taxon>Hymenobacter</taxon>
    </lineage>
</organism>
<dbReference type="RefSeq" id="WP_196285812.1">
    <property type="nucleotide sequence ID" value="NZ_JADQDP010000002.1"/>
</dbReference>
<name>A0A931FM92_9BACT</name>
<reference evidence="1 2" key="1">
    <citation type="submission" date="2020-11" db="EMBL/GenBank/DDBJ databases">
        <authorList>
            <person name="Kim M.K."/>
        </authorList>
    </citation>
    <scope>NUCLEOTIDE SEQUENCE [LARGE SCALE GENOMIC DNA]</scope>
    <source>
        <strain evidence="1 2">BT439</strain>
    </source>
</reference>
<dbReference type="AlphaFoldDB" id="A0A931FM92"/>
<evidence type="ECO:0000313" key="1">
    <source>
        <dbReference type="EMBL" id="MBF9141449.1"/>
    </source>
</evidence>
<accession>A0A931FM92</accession>
<dbReference type="Proteomes" id="UP000645610">
    <property type="component" value="Unassembled WGS sequence"/>
</dbReference>